<gene>
    <name evidence="1" type="ORF">QLQ22_21595</name>
</gene>
<protein>
    <submittedName>
        <fullName evidence="1">Uncharacterized protein</fullName>
    </submittedName>
</protein>
<name>A0ACD4RAN4_9BACI</name>
<evidence type="ECO:0000313" key="2">
    <source>
        <dbReference type="Proteomes" id="UP001226091"/>
    </source>
</evidence>
<sequence>MKWKLKLILCAVIMSGIFLVNKENGYACSCAQQPSVQSELENKTAIFSGKVLKITGSSQKKVLIDVDLIWKGPSQSQLIVETERDSAGCGVDFIEGENYLVYAYGDKFNLETGLCERTNLLTDAGDDIRNLGAGKEPEKQVNLEHQLGTNAITWGIIFIAILFIFTLLMFLRKKK</sequence>
<reference evidence="2" key="1">
    <citation type="journal article" date="2025" name="Aquaculture">
        <title>Assessment of the bioflocculant production and safety properties of Metabacillus hrfriensis sp. nov. based on phenotypic and whole-genome sequencing analysis.</title>
        <authorList>
            <person name="Zhang R."/>
            <person name="Zhao Z."/>
            <person name="Luo L."/>
            <person name="Wang S."/>
            <person name="Guo K."/>
            <person name="Xu W."/>
        </authorList>
    </citation>
    <scope>NUCLEOTIDE SEQUENCE [LARGE SCALE GENOMIC DNA]</scope>
    <source>
        <strain evidence="2">CT-WN-B3</strain>
    </source>
</reference>
<evidence type="ECO:0000313" key="1">
    <source>
        <dbReference type="EMBL" id="WHZ57220.1"/>
    </source>
</evidence>
<keyword evidence="2" id="KW-1185">Reference proteome</keyword>
<accession>A0ACD4RAN4</accession>
<proteinExistence type="predicted"/>
<organism evidence="1 2">
    <name type="scientific">Metabacillus hrfriensis</name>
    <dbReference type="NCBI Taxonomy" id="3048891"/>
    <lineage>
        <taxon>Bacteria</taxon>
        <taxon>Bacillati</taxon>
        <taxon>Bacillota</taxon>
        <taxon>Bacilli</taxon>
        <taxon>Bacillales</taxon>
        <taxon>Bacillaceae</taxon>
        <taxon>Metabacillus</taxon>
    </lineage>
</organism>
<dbReference type="Proteomes" id="UP001226091">
    <property type="component" value="Chromosome"/>
</dbReference>
<dbReference type="EMBL" id="CP126116">
    <property type="protein sequence ID" value="WHZ57220.1"/>
    <property type="molecule type" value="Genomic_DNA"/>
</dbReference>